<gene>
    <name evidence="2" type="ORF">EPH_0011400</name>
</gene>
<feature type="compositionally biased region" description="Basic and acidic residues" evidence="1">
    <location>
        <begin position="658"/>
        <end position="667"/>
    </location>
</feature>
<feature type="compositionally biased region" description="Low complexity" evidence="1">
    <location>
        <begin position="1034"/>
        <end position="1043"/>
    </location>
</feature>
<organism evidence="2 3">
    <name type="scientific">Eimeria praecox</name>
    <dbReference type="NCBI Taxonomy" id="51316"/>
    <lineage>
        <taxon>Eukaryota</taxon>
        <taxon>Sar</taxon>
        <taxon>Alveolata</taxon>
        <taxon>Apicomplexa</taxon>
        <taxon>Conoidasida</taxon>
        <taxon>Coccidia</taxon>
        <taxon>Eucoccidiorida</taxon>
        <taxon>Eimeriorina</taxon>
        <taxon>Eimeriidae</taxon>
        <taxon>Eimeria</taxon>
    </lineage>
</organism>
<feature type="region of interest" description="Disordered" evidence="1">
    <location>
        <begin position="405"/>
        <end position="429"/>
    </location>
</feature>
<feature type="compositionally biased region" description="Low complexity" evidence="1">
    <location>
        <begin position="313"/>
        <end position="346"/>
    </location>
</feature>
<feature type="region of interest" description="Disordered" evidence="1">
    <location>
        <begin position="303"/>
        <end position="380"/>
    </location>
</feature>
<dbReference type="VEuPathDB" id="ToxoDB:EPH_0011400"/>
<feature type="compositionally biased region" description="Basic and acidic residues" evidence="1">
    <location>
        <begin position="303"/>
        <end position="312"/>
    </location>
</feature>
<name>U6GU70_9EIME</name>
<evidence type="ECO:0000313" key="3">
    <source>
        <dbReference type="Proteomes" id="UP000018201"/>
    </source>
</evidence>
<feature type="compositionally biased region" description="Polar residues" evidence="1">
    <location>
        <begin position="367"/>
        <end position="377"/>
    </location>
</feature>
<dbReference type="EMBL" id="HG692468">
    <property type="protein sequence ID" value="CDI82848.1"/>
    <property type="molecule type" value="Genomic_DNA"/>
</dbReference>
<reference evidence="2" key="1">
    <citation type="submission" date="2013-10" db="EMBL/GenBank/DDBJ databases">
        <title>Genomic analysis of the causative agents of coccidiosis in chickens.</title>
        <authorList>
            <person name="Reid A.J."/>
            <person name="Blake D."/>
            <person name="Billington K."/>
            <person name="Browne H."/>
            <person name="Dunn M."/>
            <person name="Hung S."/>
            <person name="Kawahara F."/>
            <person name="Miranda-Saavedra D."/>
            <person name="Mourier T."/>
            <person name="Nagra H."/>
            <person name="Otto T.D."/>
            <person name="Rawlings N."/>
            <person name="Sanchez A."/>
            <person name="Sanders M."/>
            <person name="Subramaniam C."/>
            <person name="Tay Y."/>
            <person name="Dear P."/>
            <person name="Doerig C."/>
            <person name="Gruber A."/>
            <person name="Parkinson J."/>
            <person name="Shirley M."/>
            <person name="Wan K.L."/>
            <person name="Berriman M."/>
            <person name="Tomley F."/>
            <person name="Pain A."/>
        </authorList>
    </citation>
    <scope>NUCLEOTIDE SEQUENCE [LARGE SCALE GENOMIC DNA]</scope>
    <source>
        <strain evidence="2">Houghton</strain>
    </source>
</reference>
<evidence type="ECO:0000256" key="1">
    <source>
        <dbReference type="SAM" id="MobiDB-lite"/>
    </source>
</evidence>
<feature type="compositionally biased region" description="Low complexity" evidence="1">
    <location>
        <begin position="534"/>
        <end position="544"/>
    </location>
</feature>
<feature type="region of interest" description="Disordered" evidence="1">
    <location>
        <begin position="612"/>
        <end position="667"/>
    </location>
</feature>
<evidence type="ECO:0000313" key="2">
    <source>
        <dbReference type="EMBL" id="CDI82848.1"/>
    </source>
</evidence>
<feature type="compositionally biased region" description="Low complexity" evidence="1">
    <location>
        <begin position="941"/>
        <end position="959"/>
    </location>
</feature>
<feature type="region of interest" description="Disordered" evidence="1">
    <location>
        <begin position="1022"/>
        <end position="1052"/>
    </location>
</feature>
<dbReference type="Proteomes" id="UP000018201">
    <property type="component" value="Unassembled WGS sequence"/>
</dbReference>
<dbReference type="AlphaFoldDB" id="U6GU70"/>
<sequence length="1111" mass="115026">MSGMNIIETGAVPSSAAPVDQDSAATRVLPNAAPPARASALEGTAIRAGDAETQGRAASAAAAAVQRTAAQAAAAQAAAASAKGAAAAAEAALAASVANEQDTPATAAIGEQPGLPESAVYSRSATAGDEAVAAAARAAAAATSAASEAASAAAAIAETAAGSSDYQTPSHLEEFLVSQGLRVAVALEAAASAAAAAADAAGQVAAAATCQAAEKSSNAIAVAAQRCQEAAASAAASAVAAFSAAASSTADSIGSTAAAARAAIGEAAGAATQKLVEAVKAFEDTIAAKTAALENALLWRESVKSRDSEGSRSRSSSSSSFVGYRLGSPSQLSSSSNSQTRGRSSLLRYFSSDYEREGSEGGAPETPLNSADTTESPATAEGKLTGDAAVVEFLAGCEEPLSRHESYLEVSSTSKGERGSSRPEQPSNASYVATVGAVPRNNSVDAIVAAAAAEAAACEALAKQQLHQHEAGDSFIPFGSSSEVPYEEAPAAEAKAAAVRPQAAGKETAPKCSSALRRETTECWALPTPGAAAPAKTAAVAQKPCGDTEERQPQQKILQTDTRHASAPPHNLTELQEQEQLQVQQQQKAQSLGGVDVHKVCEDGTNINEGSGYRRRCRGGGVDRSNSRRCSPATSQRVSSVLPTSSRLQFRDKRKTGRRVDSSSRKSRSLLESRLEDFLERCTAGQSDGNACSCSNCSITRGMPGQFPSSVQLHRALGGSAPAVSSSDSALAVAGAPAADQEDEEGPVPVAGLASRAFIEFPHFSMPTVSLQQQGMSRCKIYGGDDDEMKRLVLLFPFACVSATDLVMLMQYMEDPRLHTRIAGLEITASALEDPVSFTLLAEVLQHLQERGLLHSLLLLRITGYNNADLRASLSPERQHRIRELEQSAAARFRPLRCAASVAFAATETAAPERERDAPTKISGHCNGTKTAGSRRRASSRESGSSSNSRSSSNSKGSSWIKQPLYVPPLQLQRSLRALCRLLPQLRRLELLSPKAKAEYGSEAGHVDTGKHESTRTSIATLQDGDTTPDFSRRTANTSTTSNCYDESPVSGPAERNTVPAIFKRTVCMSCDVCVTPAHVTAAAATVGSQHQRQRFVLESVIFLALRQADD</sequence>
<feature type="region of interest" description="Disordered" evidence="1">
    <location>
        <begin position="909"/>
        <end position="961"/>
    </location>
</feature>
<keyword evidence="3" id="KW-1185">Reference proteome</keyword>
<feature type="region of interest" description="Disordered" evidence="1">
    <location>
        <begin position="534"/>
        <end position="568"/>
    </location>
</feature>
<feature type="compositionally biased region" description="Polar residues" evidence="1">
    <location>
        <begin position="628"/>
        <end position="648"/>
    </location>
</feature>
<reference evidence="2" key="2">
    <citation type="submission" date="2013-10" db="EMBL/GenBank/DDBJ databases">
        <authorList>
            <person name="Aslett M."/>
        </authorList>
    </citation>
    <scope>NUCLEOTIDE SEQUENCE [LARGE SCALE GENOMIC DNA]</scope>
    <source>
        <strain evidence="2">Houghton</strain>
    </source>
</reference>
<accession>U6GU70</accession>
<dbReference type="OrthoDB" id="348798at2759"/>
<proteinExistence type="predicted"/>
<feature type="region of interest" description="Disordered" evidence="1">
    <location>
        <begin position="1"/>
        <end position="24"/>
    </location>
</feature>
<protein>
    <submittedName>
        <fullName evidence="2">Uncharacterized protein</fullName>
    </submittedName>
</protein>